<dbReference type="PROSITE" id="PS51915">
    <property type="entry name" value="ZAD"/>
    <property type="match status" value="1"/>
</dbReference>
<name>A0AB40DB71_DROSZ</name>
<gene>
    <name evidence="12 13" type="primary">LOC108021664</name>
</gene>
<dbReference type="SMART" id="SM00868">
    <property type="entry name" value="zf-AD"/>
    <property type="match status" value="1"/>
</dbReference>
<dbReference type="AlphaFoldDB" id="A0AB40DB71"/>
<reference evidence="11 12" key="1">
    <citation type="submission" date="2025-05" db="UniProtKB">
        <authorList>
            <consortium name="RefSeq"/>
        </authorList>
    </citation>
    <scope>IDENTIFICATION</scope>
</reference>
<evidence type="ECO:0000256" key="6">
    <source>
        <dbReference type="ARBA" id="ARBA00023242"/>
    </source>
</evidence>
<feature type="domain" description="C2H2-type" evidence="9">
    <location>
        <begin position="280"/>
        <end position="307"/>
    </location>
</feature>
<dbReference type="Pfam" id="PF00096">
    <property type="entry name" value="zf-C2H2"/>
    <property type="match status" value="4"/>
</dbReference>
<dbReference type="GO" id="GO:0000978">
    <property type="term" value="F:RNA polymerase II cis-regulatory region sequence-specific DNA binding"/>
    <property type="evidence" value="ECO:0007669"/>
    <property type="project" value="TreeGrafter"/>
</dbReference>
<feature type="domain" description="C2H2-type" evidence="9">
    <location>
        <begin position="196"/>
        <end position="223"/>
    </location>
</feature>
<dbReference type="Gene3D" id="3.30.160.60">
    <property type="entry name" value="Classic Zinc Finger"/>
    <property type="match status" value="5"/>
</dbReference>
<keyword evidence="11" id="KW-1185">Reference proteome</keyword>
<dbReference type="RefSeq" id="XP_065720697.2">
    <property type="nucleotide sequence ID" value="XM_065864625.2"/>
</dbReference>
<evidence type="ECO:0000313" key="13">
    <source>
        <dbReference type="RefSeq" id="XP_070851081.1"/>
    </source>
</evidence>
<feature type="binding site" evidence="8">
    <location>
        <position position="55"/>
    </location>
    <ligand>
        <name>Zn(2+)</name>
        <dbReference type="ChEBI" id="CHEBI:29105"/>
    </ligand>
</feature>
<dbReference type="PROSITE" id="PS50157">
    <property type="entry name" value="ZINC_FINGER_C2H2_2"/>
    <property type="match status" value="5"/>
</dbReference>
<evidence type="ECO:0000256" key="4">
    <source>
        <dbReference type="ARBA" id="ARBA00022771"/>
    </source>
</evidence>
<comment type="subcellular location">
    <subcellularLocation>
        <location evidence="1">Nucleus</location>
    </subcellularLocation>
</comment>
<feature type="binding site" evidence="8">
    <location>
        <position position="58"/>
    </location>
    <ligand>
        <name>Zn(2+)</name>
        <dbReference type="ChEBI" id="CHEBI:29105"/>
    </ligand>
</feature>
<dbReference type="Proteomes" id="UP001652628">
    <property type="component" value="Chromosome 2L"/>
</dbReference>
<feature type="domain" description="C2H2-type" evidence="9">
    <location>
        <begin position="168"/>
        <end position="195"/>
    </location>
</feature>
<evidence type="ECO:0000256" key="3">
    <source>
        <dbReference type="ARBA" id="ARBA00022737"/>
    </source>
</evidence>
<keyword evidence="5 8" id="KW-0862">Zinc</keyword>
<dbReference type="GO" id="GO:0045892">
    <property type="term" value="P:negative regulation of DNA-templated transcription"/>
    <property type="evidence" value="ECO:0007669"/>
    <property type="project" value="UniProtKB-ARBA"/>
</dbReference>
<organism evidence="11 12">
    <name type="scientific">Drosophila suzukii</name>
    <name type="common">Spotted-wing drosophila fruit fly</name>
    <dbReference type="NCBI Taxonomy" id="28584"/>
    <lineage>
        <taxon>Eukaryota</taxon>
        <taxon>Metazoa</taxon>
        <taxon>Ecdysozoa</taxon>
        <taxon>Arthropoda</taxon>
        <taxon>Hexapoda</taxon>
        <taxon>Insecta</taxon>
        <taxon>Pterygota</taxon>
        <taxon>Neoptera</taxon>
        <taxon>Endopterygota</taxon>
        <taxon>Diptera</taxon>
        <taxon>Brachycera</taxon>
        <taxon>Muscomorpha</taxon>
        <taxon>Ephydroidea</taxon>
        <taxon>Drosophilidae</taxon>
        <taxon>Drosophila</taxon>
        <taxon>Sophophora</taxon>
    </lineage>
</organism>
<dbReference type="RefSeq" id="XP_070851081.1">
    <property type="nucleotide sequence ID" value="XM_070994980.1"/>
</dbReference>
<dbReference type="PANTHER" id="PTHR24394:SF29">
    <property type="entry name" value="MYONEURIN"/>
    <property type="match status" value="1"/>
</dbReference>
<sequence>MKLCRVCLGSSENMVNIFEGAGAHNLGISISVAYMISEVTGFRIEKGDPLPDCICPTCLEDAQSAFKIIKTYECSSNIFCKAKNADYADKRSDSSRATFQDKVKKKPIEYDANGENDSNDRVKTEPIGEQESNFNNIEKTEPIELCAIGEQEFKENDNNDAVRPKKSHMCSHCQRSFSYPSQLKRHNLVHTDERPFKCSDCPSAFKEKSYLSVHIRIHAGNTPFKCTHCPMAFERESGLKKHTKIYTGGRPFKCSRCRKRFLTKTHLKRHFMRHTGERPYPCAHCNKAFRDNAHLRRHIRLHTGERPLK</sequence>
<dbReference type="Pfam" id="PF07776">
    <property type="entry name" value="zf-AD"/>
    <property type="match status" value="1"/>
</dbReference>
<accession>A0AB40DB71</accession>
<keyword evidence="2 8" id="KW-0479">Metal-binding</keyword>
<dbReference type="GO" id="GO:0008270">
    <property type="term" value="F:zinc ion binding"/>
    <property type="evidence" value="ECO:0007669"/>
    <property type="project" value="UniProtKB-UniRule"/>
</dbReference>
<dbReference type="GO" id="GO:0005634">
    <property type="term" value="C:nucleus"/>
    <property type="evidence" value="ECO:0007669"/>
    <property type="project" value="InterPro"/>
</dbReference>
<feature type="domain" description="ZAD" evidence="10">
    <location>
        <begin position="2"/>
        <end position="82"/>
    </location>
</feature>
<keyword evidence="6" id="KW-0539">Nucleus</keyword>
<feature type="binding site" evidence="8">
    <location>
        <position position="7"/>
    </location>
    <ligand>
        <name>Zn(2+)</name>
        <dbReference type="ChEBI" id="CHEBI:29105"/>
    </ligand>
</feature>
<evidence type="ECO:0000313" key="11">
    <source>
        <dbReference type="Proteomes" id="UP001652628"/>
    </source>
</evidence>
<dbReference type="SUPFAM" id="SSF57716">
    <property type="entry name" value="Glucocorticoid receptor-like (DNA-binding domain)"/>
    <property type="match status" value="1"/>
</dbReference>
<proteinExistence type="predicted"/>
<evidence type="ECO:0000256" key="7">
    <source>
        <dbReference type="PROSITE-ProRule" id="PRU00042"/>
    </source>
</evidence>
<keyword evidence="4 7" id="KW-0863">Zinc-finger</keyword>
<evidence type="ECO:0000259" key="9">
    <source>
        <dbReference type="PROSITE" id="PS50157"/>
    </source>
</evidence>
<evidence type="ECO:0000256" key="1">
    <source>
        <dbReference type="ARBA" id="ARBA00004123"/>
    </source>
</evidence>
<dbReference type="GO" id="GO:0001228">
    <property type="term" value="F:DNA-binding transcription activator activity, RNA polymerase II-specific"/>
    <property type="evidence" value="ECO:0007669"/>
    <property type="project" value="TreeGrafter"/>
</dbReference>
<dbReference type="InterPro" id="IPR036236">
    <property type="entry name" value="Znf_C2H2_sf"/>
</dbReference>
<evidence type="ECO:0000256" key="8">
    <source>
        <dbReference type="PROSITE-ProRule" id="PRU01263"/>
    </source>
</evidence>
<dbReference type="Gene3D" id="3.40.1800.20">
    <property type="match status" value="1"/>
</dbReference>
<dbReference type="InterPro" id="IPR013087">
    <property type="entry name" value="Znf_C2H2_type"/>
</dbReference>
<protein>
    <submittedName>
        <fullName evidence="12 13">Zinc finger protein Paris-like</fullName>
    </submittedName>
</protein>
<dbReference type="SUPFAM" id="SSF57667">
    <property type="entry name" value="beta-beta-alpha zinc fingers"/>
    <property type="match status" value="3"/>
</dbReference>
<evidence type="ECO:0000259" key="10">
    <source>
        <dbReference type="PROSITE" id="PS51915"/>
    </source>
</evidence>
<dbReference type="InterPro" id="IPR012934">
    <property type="entry name" value="Znf_AD"/>
</dbReference>
<dbReference type="PANTHER" id="PTHR24394">
    <property type="entry name" value="ZINC FINGER PROTEIN"/>
    <property type="match status" value="1"/>
</dbReference>
<dbReference type="SMART" id="SM00355">
    <property type="entry name" value="ZnF_C2H2"/>
    <property type="match status" value="5"/>
</dbReference>
<evidence type="ECO:0000256" key="5">
    <source>
        <dbReference type="ARBA" id="ARBA00022833"/>
    </source>
</evidence>
<evidence type="ECO:0000313" key="12">
    <source>
        <dbReference type="RefSeq" id="XP_065720697.2"/>
    </source>
</evidence>
<feature type="binding site" evidence="8">
    <location>
        <position position="4"/>
    </location>
    <ligand>
        <name>Zn(2+)</name>
        <dbReference type="ChEBI" id="CHEBI:29105"/>
    </ligand>
</feature>
<dbReference type="PROSITE" id="PS00028">
    <property type="entry name" value="ZINC_FINGER_C2H2_1"/>
    <property type="match status" value="4"/>
</dbReference>
<evidence type="ECO:0000256" key="2">
    <source>
        <dbReference type="ARBA" id="ARBA00022723"/>
    </source>
</evidence>
<feature type="domain" description="C2H2-type" evidence="9">
    <location>
        <begin position="252"/>
        <end position="279"/>
    </location>
</feature>
<keyword evidence="3" id="KW-0677">Repeat</keyword>
<dbReference type="GeneID" id="108021664"/>
<feature type="domain" description="C2H2-type" evidence="9">
    <location>
        <begin position="224"/>
        <end position="251"/>
    </location>
</feature>